<keyword evidence="1" id="KW-0596">Phosphopantetheine</keyword>
<dbReference type="AlphaFoldDB" id="A0A1X7RY14"/>
<dbReference type="EMBL" id="LT853698">
    <property type="protein sequence ID" value="SMQ52326.1"/>
    <property type="molecule type" value="Genomic_DNA"/>
</dbReference>
<dbReference type="Pfam" id="PF00550">
    <property type="entry name" value="PP-binding"/>
    <property type="match status" value="1"/>
</dbReference>
<evidence type="ECO:0000259" key="3">
    <source>
        <dbReference type="Pfam" id="PF00550"/>
    </source>
</evidence>
<organism evidence="4 5">
    <name type="scientific">Zymoseptoria tritici (strain ST99CH_3D7)</name>
    <dbReference type="NCBI Taxonomy" id="1276538"/>
    <lineage>
        <taxon>Eukaryota</taxon>
        <taxon>Fungi</taxon>
        <taxon>Dikarya</taxon>
        <taxon>Ascomycota</taxon>
        <taxon>Pezizomycotina</taxon>
        <taxon>Dothideomycetes</taxon>
        <taxon>Dothideomycetidae</taxon>
        <taxon>Mycosphaerellales</taxon>
        <taxon>Mycosphaerellaceae</taxon>
        <taxon>Zymoseptoria</taxon>
    </lineage>
</organism>
<dbReference type="InterPro" id="IPR006162">
    <property type="entry name" value="Ppantetheine_attach_site"/>
</dbReference>
<dbReference type="Gene3D" id="1.10.1200.10">
    <property type="entry name" value="ACP-like"/>
    <property type="match status" value="1"/>
</dbReference>
<evidence type="ECO:0000313" key="4">
    <source>
        <dbReference type="EMBL" id="SMQ52326.1"/>
    </source>
</evidence>
<reference evidence="4 5" key="1">
    <citation type="submission" date="2016-06" db="EMBL/GenBank/DDBJ databases">
        <authorList>
            <person name="Kjaerup R.B."/>
            <person name="Dalgaard T.S."/>
            <person name="Juul-Madsen H.R."/>
        </authorList>
    </citation>
    <scope>NUCLEOTIDE SEQUENCE [LARGE SCALE GENOMIC DNA]</scope>
</reference>
<feature type="domain" description="Carrier" evidence="3">
    <location>
        <begin position="22"/>
        <end position="68"/>
    </location>
</feature>
<accession>A0A1X7RY14</accession>
<dbReference type="InterPro" id="IPR009081">
    <property type="entry name" value="PP-bd_ACP"/>
</dbReference>
<dbReference type="STRING" id="1276538.A0A1X7RY14"/>
<dbReference type="InterPro" id="IPR036736">
    <property type="entry name" value="ACP-like_sf"/>
</dbReference>
<dbReference type="SUPFAM" id="SSF47336">
    <property type="entry name" value="ACP-like"/>
    <property type="match status" value="1"/>
</dbReference>
<protein>
    <recommendedName>
        <fullName evidence="3">Carrier domain-containing protein</fullName>
    </recommendedName>
</protein>
<proteinExistence type="predicted"/>
<evidence type="ECO:0000256" key="2">
    <source>
        <dbReference type="ARBA" id="ARBA00022553"/>
    </source>
</evidence>
<keyword evidence="2" id="KW-0597">Phosphoprotein</keyword>
<evidence type="ECO:0000256" key="1">
    <source>
        <dbReference type="ARBA" id="ARBA00022450"/>
    </source>
</evidence>
<dbReference type="Proteomes" id="UP000215127">
    <property type="component" value="Chromosome 7"/>
</dbReference>
<name>A0A1X7RY14_ZYMT9</name>
<evidence type="ECO:0000313" key="5">
    <source>
        <dbReference type="Proteomes" id="UP000215127"/>
    </source>
</evidence>
<keyword evidence="5" id="KW-1185">Reference proteome</keyword>
<sequence length="84" mass="9554">MAKGTGWTLSHYLMRGDEYDADMELGVPLVDIGIDSLNSIELRDWMRRTIGVELLTVLEIVNSESLRQIGEKAQEKLMEKMEAL</sequence>
<dbReference type="PROSITE" id="PS00012">
    <property type="entry name" value="PHOSPHOPANTETHEINE"/>
    <property type="match status" value="1"/>
</dbReference>
<gene>
    <name evidence="4" type="ORF">ZT3D7_G7479</name>
</gene>